<evidence type="ECO:0000259" key="1">
    <source>
        <dbReference type="Pfam" id="PF19573"/>
    </source>
</evidence>
<dbReference type="Proteomes" id="UP000192610">
    <property type="component" value="Unassembled WGS sequence"/>
</dbReference>
<dbReference type="InterPro" id="IPR011250">
    <property type="entry name" value="OMP/PagP_B-barrel"/>
</dbReference>
<keyword evidence="3" id="KW-1185">Reference proteome</keyword>
<evidence type="ECO:0000313" key="3">
    <source>
        <dbReference type="Proteomes" id="UP000192610"/>
    </source>
</evidence>
<dbReference type="AlphaFoldDB" id="A0A1V9EX24"/>
<sequence>MKKLVVTALLFNSVLCVQKVTAQYESIVQQGEFGISVGAAHYFGDLNTRAKLNRPKPALGVFFRKQFGNYTALRISAHYARLGYSDVYNTQNDYQHRRNLSFNSNVFELALQGDFNFFKFVPADPYYSFTPYITLGVGVFSYDPYAFLNGQKYFLRPLGTEGQGTAAYPDRKPYNTMAVCVPIGVGVKYALNERMNLGFEVVYRYTTTDYLDDVSKTYVGSDKFPPLPDGTPSAAGLLQDRSYETGDVIGIEGRQRGYSKQKDAYVLAELTLSWNLTSYRCPSAN</sequence>
<dbReference type="InterPro" id="IPR045743">
    <property type="entry name" value="DUF6089"/>
</dbReference>
<evidence type="ECO:0000313" key="2">
    <source>
        <dbReference type="EMBL" id="OQP50679.1"/>
    </source>
</evidence>
<dbReference type="Gene3D" id="2.40.160.20">
    <property type="match status" value="1"/>
</dbReference>
<dbReference type="OrthoDB" id="654178at2"/>
<reference evidence="3" key="1">
    <citation type="submission" date="2016-04" db="EMBL/GenBank/DDBJ databases">
        <authorList>
            <person name="Chen L."/>
            <person name="Zhuang W."/>
            <person name="Wang G."/>
        </authorList>
    </citation>
    <scope>NUCLEOTIDE SEQUENCE [LARGE SCALE GENOMIC DNA]</scope>
    <source>
        <strain evidence="3">17621</strain>
    </source>
</reference>
<dbReference type="Pfam" id="PF19573">
    <property type="entry name" value="DUF6089"/>
    <property type="match status" value="1"/>
</dbReference>
<dbReference type="STRING" id="354355.SAMN05660816_00501"/>
<feature type="domain" description="DUF6089" evidence="1">
    <location>
        <begin position="13"/>
        <end position="152"/>
    </location>
</feature>
<name>A0A1V9EX24_9BACT</name>
<gene>
    <name evidence="2" type="ORF">A4H97_02220</name>
</gene>
<organism evidence="2 3">
    <name type="scientific">Niastella yeongjuensis</name>
    <dbReference type="NCBI Taxonomy" id="354355"/>
    <lineage>
        <taxon>Bacteria</taxon>
        <taxon>Pseudomonadati</taxon>
        <taxon>Bacteroidota</taxon>
        <taxon>Chitinophagia</taxon>
        <taxon>Chitinophagales</taxon>
        <taxon>Chitinophagaceae</taxon>
        <taxon>Niastella</taxon>
    </lineage>
</organism>
<accession>A0A1V9EX24</accession>
<dbReference type="SUPFAM" id="SSF56925">
    <property type="entry name" value="OMPA-like"/>
    <property type="match status" value="1"/>
</dbReference>
<protein>
    <recommendedName>
        <fullName evidence="1">DUF6089 domain-containing protein</fullName>
    </recommendedName>
</protein>
<dbReference type="RefSeq" id="WP_081199011.1">
    <property type="nucleotide sequence ID" value="NZ_FOCZ01000001.1"/>
</dbReference>
<dbReference type="EMBL" id="LVXG01000012">
    <property type="protein sequence ID" value="OQP50679.1"/>
    <property type="molecule type" value="Genomic_DNA"/>
</dbReference>
<comment type="caution">
    <text evidence="2">The sequence shown here is derived from an EMBL/GenBank/DDBJ whole genome shotgun (WGS) entry which is preliminary data.</text>
</comment>
<proteinExistence type="predicted"/>